<gene>
    <name evidence="2" type="ORF">GCM10010121_065140</name>
</gene>
<accession>A0A917L6I6</accession>
<reference evidence="2" key="1">
    <citation type="journal article" date="2014" name="Int. J. Syst. Evol. Microbiol.">
        <title>Complete genome sequence of Corynebacterium casei LMG S-19264T (=DSM 44701T), isolated from a smear-ripened cheese.</title>
        <authorList>
            <consortium name="US DOE Joint Genome Institute (JGI-PGF)"/>
            <person name="Walter F."/>
            <person name="Albersmeier A."/>
            <person name="Kalinowski J."/>
            <person name="Ruckert C."/>
        </authorList>
    </citation>
    <scope>NUCLEOTIDE SEQUENCE</scope>
    <source>
        <strain evidence="2">JCM 3086</strain>
    </source>
</reference>
<dbReference type="EMBL" id="BMQA01000030">
    <property type="protein sequence ID" value="GGJ44898.1"/>
    <property type="molecule type" value="Genomic_DNA"/>
</dbReference>
<protein>
    <submittedName>
        <fullName evidence="2">Uncharacterized protein</fullName>
    </submittedName>
</protein>
<feature type="region of interest" description="Disordered" evidence="1">
    <location>
        <begin position="48"/>
        <end position="67"/>
    </location>
</feature>
<dbReference type="Proteomes" id="UP000657574">
    <property type="component" value="Unassembled WGS sequence"/>
</dbReference>
<evidence type="ECO:0000313" key="2">
    <source>
        <dbReference type="EMBL" id="GGJ44898.1"/>
    </source>
</evidence>
<organism evidence="2 3">
    <name type="scientific">Streptomyces brasiliensis</name>
    <dbReference type="NCBI Taxonomy" id="1954"/>
    <lineage>
        <taxon>Bacteria</taxon>
        <taxon>Bacillati</taxon>
        <taxon>Actinomycetota</taxon>
        <taxon>Actinomycetes</taxon>
        <taxon>Kitasatosporales</taxon>
        <taxon>Streptomycetaceae</taxon>
        <taxon>Streptomyces</taxon>
    </lineage>
</organism>
<evidence type="ECO:0000313" key="3">
    <source>
        <dbReference type="Proteomes" id="UP000657574"/>
    </source>
</evidence>
<dbReference type="AlphaFoldDB" id="A0A917L6I6"/>
<evidence type="ECO:0000256" key="1">
    <source>
        <dbReference type="SAM" id="MobiDB-lite"/>
    </source>
</evidence>
<sequence length="238" mass="26326">MPRARRRSRTTLLLATTAVLGLVAGTCTGYLIQADRKPTALPSLSQPTLAQAKGKGPEPLSAAQDHKVKTDGDLRKLLLKQPGGARKALYTAGNDGWLGLADYADTFGKPTGAVRNLIKQEFRRAAVTNWREGSTYNVEIRLVQYRQEENLAAFDAAVDAHFWADKDSAADSWPIPGTGDGMAYVHHTPDSEPGYMDVYRAEAHAWRGDIAMEIWVYDTKPITKNKIMDLAKRQMERL</sequence>
<comment type="caution">
    <text evidence="2">The sequence shown here is derived from an EMBL/GenBank/DDBJ whole genome shotgun (WGS) entry which is preliminary data.</text>
</comment>
<dbReference type="RefSeq" id="WP_308429036.1">
    <property type="nucleotide sequence ID" value="NZ_BMQA01000030.1"/>
</dbReference>
<reference evidence="2" key="2">
    <citation type="submission" date="2020-09" db="EMBL/GenBank/DDBJ databases">
        <authorList>
            <person name="Sun Q."/>
            <person name="Ohkuma M."/>
        </authorList>
    </citation>
    <scope>NUCLEOTIDE SEQUENCE</scope>
    <source>
        <strain evidence="2">JCM 3086</strain>
    </source>
</reference>
<proteinExistence type="predicted"/>
<keyword evidence="3" id="KW-1185">Reference proteome</keyword>
<name>A0A917L6I6_9ACTN</name>